<proteinExistence type="predicted"/>
<gene>
    <name evidence="1" type="ordered locus">PXO_05431</name>
</gene>
<dbReference type="Proteomes" id="UP000001740">
    <property type="component" value="Chromosome"/>
</dbReference>
<sequence length="39" mass="4396">MQTLVASPAIFRVAHYSHPHAPMRAPYRFLRQAGTTDTV</sequence>
<evidence type="ECO:0000313" key="2">
    <source>
        <dbReference type="Proteomes" id="UP000001740"/>
    </source>
</evidence>
<protein>
    <submittedName>
        <fullName evidence="1">Uncharacterized protein</fullName>
    </submittedName>
</protein>
<reference evidence="1 2" key="1">
    <citation type="journal article" date="2008" name="BMC Genomics">
        <title>Genome sequence and rapid evolution of the rice pathogen Xanthomonas oryzae pv. oryzae PXO99A.</title>
        <authorList>
            <person name="Salzberg S.L."/>
            <person name="Sommer D.D."/>
            <person name="Schatz M.C."/>
            <person name="Phillippy A.M."/>
            <person name="Rabinowicz P.D."/>
            <person name="Tsuge S."/>
            <person name="Furutani A."/>
            <person name="Ochiai H."/>
            <person name="Delcher A.L."/>
            <person name="Kelley D."/>
            <person name="Madupu R."/>
            <person name="Puiu D."/>
            <person name="Radune D."/>
            <person name="Shumway M."/>
            <person name="Trapnell C."/>
            <person name="Aparna G."/>
            <person name="Jha G."/>
            <person name="Pandey A."/>
            <person name="Patil P.B."/>
            <person name="Ishihara H."/>
            <person name="Meyer D.F."/>
            <person name="Szurek B."/>
            <person name="Verdier V."/>
            <person name="Koebnik R."/>
            <person name="Dow J.M."/>
            <person name="Ryan R.P."/>
            <person name="Hirata H."/>
            <person name="Tsuyumu S."/>
            <person name="Won Lee S."/>
            <person name="Seo Y.S."/>
            <person name="Sriariyanum M."/>
            <person name="Ronald P.C."/>
            <person name="Sonti R.V."/>
            <person name="Van Sluys M.A."/>
            <person name="Leach J.E."/>
            <person name="White F.F."/>
            <person name="Bogdanove A.J."/>
        </authorList>
    </citation>
    <scope>NUCLEOTIDE SEQUENCE [LARGE SCALE GENOMIC DNA]</scope>
    <source>
        <strain evidence="1 2">PXO99A</strain>
    </source>
</reference>
<evidence type="ECO:0000313" key="1">
    <source>
        <dbReference type="EMBL" id="ACD56861.1"/>
    </source>
</evidence>
<dbReference type="AlphaFoldDB" id="A0A0K0GFU4"/>
<accession>A0A0K0GFU4</accession>
<dbReference type="KEGG" id="xop:PXO_05431"/>
<dbReference type="HOGENOM" id="CLU_203357_0_0_6"/>
<dbReference type="EMBL" id="CP000967">
    <property type="protein sequence ID" value="ACD56861.1"/>
    <property type="molecule type" value="Genomic_DNA"/>
</dbReference>
<organism evidence="1 2">
    <name type="scientific">Xanthomonas oryzae pv. oryzae (strain PXO99A)</name>
    <dbReference type="NCBI Taxonomy" id="360094"/>
    <lineage>
        <taxon>Bacteria</taxon>
        <taxon>Pseudomonadati</taxon>
        <taxon>Pseudomonadota</taxon>
        <taxon>Gammaproteobacteria</taxon>
        <taxon>Lysobacterales</taxon>
        <taxon>Lysobacteraceae</taxon>
        <taxon>Xanthomonas</taxon>
    </lineage>
</organism>
<name>A0A0K0GFU4_XANOP</name>